<dbReference type="Pfam" id="PF02931">
    <property type="entry name" value="Neur_chan_LBD"/>
    <property type="match status" value="1"/>
</dbReference>
<evidence type="ECO:0000256" key="1">
    <source>
        <dbReference type="ARBA" id="ARBA00004141"/>
    </source>
</evidence>
<dbReference type="InterPro" id="IPR006201">
    <property type="entry name" value="Neur_channel"/>
</dbReference>
<feature type="chain" id="PRO_5044533297" description="Neurotransmitter-gated ion-channel ligand-binding domain-containing protein" evidence="3">
    <location>
        <begin position="18"/>
        <end position="247"/>
    </location>
</feature>
<keyword evidence="6" id="KW-1185">Reference proteome</keyword>
<keyword evidence="3" id="KW-0732">Signal</keyword>
<dbReference type="AlphaFoldDB" id="A0ABD3TYC0"/>
<keyword evidence="3" id="KW-0813">Transport</keyword>
<dbReference type="Proteomes" id="UP001634394">
    <property type="component" value="Unassembled WGS sequence"/>
</dbReference>
<keyword evidence="3" id="KW-0406">Ion transport</keyword>
<dbReference type="EMBL" id="JBJQND010000017">
    <property type="protein sequence ID" value="KAL3841373.1"/>
    <property type="molecule type" value="Genomic_DNA"/>
</dbReference>
<comment type="similarity">
    <text evidence="3">Belongs to the ligand-gated ion channel (TC 1.A.9) family.</text>
</comment>
<reference evidence="5 6" key="1">
    <citation type="submission" date="2024-11" db="EMBL/GenBank/DDBJ databases">
        <title>Chromosome-level genome assembly of the freshwater bivalve Anodonta woodiana.</title>
        <authorList>
            <person name="Chen X."/>
        </authorList>
    </citation>
    <scope>NUCLEOTIDE SEQUENCE [LARGE SCALE GENOMIC DNA]</scope>
    <source>
        <strain evidence="5">MN2024</strain>
        <tissue evidence="5">Gills</tissue>
    </source>
</reference>
<dbReference type="GO" id="GO:0016020">
    <property type="term" value="C:membrane"/>
    <property type="evidence" value="ECO:0007669"/>
    <property type="project" value="UniProtKB-SubCell"/>
</dbReference>
<feature type="transmembrane region" description="Helical" evidence="3">
    <location>
        <begin position="225"/>
        <end position="244"/>
    </location>
</feature>
<feature type="signal peptide" evidence="3">
    <location>
        <begin position="1"/>
        <end position="17"/>
    </location>
</feature>
<feature type="domain" description="Neurotransmitter-gated ion-channel ligand-binding" evidence="4">
    <location>
        <begin position="25"/>
        <end position="224"/>
    </location>
</feature>
<dbReference type="Gene3D" id="2.70.170.10">
    <property type="entry name" value="Neurotransmitter-gated ion-channel ligand-binding domain"/>
    <property type="match status" value="1"/>
</dbReference>
<protein>
    <recommendedName>
        <fullName evidence="4">Neurotransmitter-gated ion-channel ligand-binding domain-containing protein</fullName>
    </recommendedName>
</protein>
<evidence type="ECO:0000313" key="5">
    <source>
        <dbReference type="EMBL" id="KAL3841373.1"/>
    </source>
</evidence>
<keyword evidence="3" id="KW-1133">Transmembrane helix</keyword>
<comment type="caution">
    <text evidence="5">The sequence shown here is derived from an EMBL/GenBank/DDBJ whole genome shotgun (WGS) entry which is preliminary data.</text>
</comment>
<organism evidence="5 6">
    <name type="scientific">Sinanodonta woodiana</name>
    <name type="common">Chinese pond mussel</name>
    <name type="synonym">Anodonta woodiana</name>
    <dbReference type="NCBI Taxonomy" id="1069815"/>
    <lineage>
        <taxon>Eukaryota</taxon>
        <taxon>Metazoa</taxon>
        <taxon>Spiralia</taxon>
        <taxon>Lophotrochozoa</taxon>
        <taxon>Mollusca</taxon>
        <taxon>Bivalvia</taxon>
        <taxon>Autobranchia</taxon>
        <taxon>Heteroconchia</taxon>
        <taxon>Palaeoheterodonta</taxon>
        <taxon>Unionida</taxon>
        <taxon>Unionoidea</taxon>
        <taxon>Unionidae</taxon>
        <taxon>Unioninae</taxon>
        <taxon>Sinanodonta</taxon>
    </lineage>
</organism>
<dbReference type="FunFam" id="2.70.170.10:FF:000028">
    <property type="entry name" value="AcetylCholine Receptor"/>
    <property type="match status" value="1"/>
</dbReference>
<comment type="subcellular location">
    <subcellularLocation>
        <location evidence="1">Membrane</location>
        <topology evidence="1">Multi-pass membrane protein</topology>
    </subcellularLocation>
</comment>
<dbReference type="InterPro" id="IPR018000">
    <property type="entry name" value="Neurotransmitter_ion_chnl_CS"/>
</dbReference>
<keyword evidence="3" id="KW-0407">Ion channel</keyword>
<dbReference type="CDD" id="cd18989">
    <property type="entry name" value="LGIC_ECD_cation"/>
    <property type="match status" value="1"/>
</dbReference>
<dbReference type="PROSITE" id="PS00236">
    <property type="entry name" value="NEUROTR_ION_CHANNEL"/>
    <property type="match status" value="1"/>
</dbReference>
<dbReference type="SUPFAM" id="SSF63712">
    <property type="entry name" value="Nicotinic receptor ligand binding domain-like"/>
    <property type="match status" value="1"/>
</dbReference>
<name>A0ABD3TYC0_SINWO</name>
<proteinExistence type="inferred from homology"/>
<keyword evidence="3" id="KW-0812">Transmembrane</keyword>
<dbReference type="InterPro" id="IPR006202">
    <property type="entry name" value="Neur_chan_lig-bd"/>
</dbReference>
<dbReference type="PANTHER" id="PTHR18945">
    <property type="entry name" value="NEUROTRANSMITTER GATED ION CHANNEL"/>
    <property type="match status" value="1"/>
</dbReference>
<comment type="caution">
    <text evidence="3">Lacks conserved residue(s) required for the propagation of feature annotation.</text>
</comment>
<evidence type="ECO:0000313" key="6">
    <source>
        <dbReference type="Proteomes" id="UP001634394"/>
    </source>
</evidence>
<dbReference type="InterPro" id="IPR036734">
    <property type="entry name" value="Neur_chan_lig-bd_sf"/>
</dbReference>
<dbReference type="GO" id="GO:0034220">
    <property type="term" value="P:monoatomic ion transmembrane transport"/>
    <property type="evidence" value="ECO:0007669"/>
    <property type="project" value="UniProtKB-KW"/>
</dbReference>
<gene>
    <name evidence="5" type="ORF">ACJMK2_019531</name>
</gene>
<keyword evidence="2 3" id="KW-0472">Membrane</keyword>
<evidence type="ECO:0000259" key="4">
    <source>
        <dbReference type="Pfam" id="PF02931"/>
    </source>
</evidence>
<evidence type="ECO:0000256" key="2">
    <source>
        <dbReference type="ARBA" id="ARBA00023136"/>
    </source>
</evidence>
<sequence length="247" mass="28384">MWIQWIVVYCIILTVYGQTISDYKTLIRQLSNNYDNSVRPVVDQSQPVSLSIALDLLAIQEFDEVLEKFSVAAVIYIRWRDPSMKWESSTYNNLHTIMIPKSKVWTPTIIVKNSFDTVKPIGDDWMKIRYYKNGDAVYIAGNVFKTTCAVDVTFYPYDAQTCNITLISWPEIANEITISAYEDNILNSHFSENGEWEVTSTSVTTGTIEKLSTIDFTIKLKRRPIFILVNFLLPVFFIGILNIMSSI</sequence>
<accession>A0ABD3TYC0</accession>
<evidence type="ECO:0000256" key="3">
    <source>
        <dbReference type="RuleBase" id="RU000687"/>
    </source>
</evidence>
<dbReference type="PRINTS" id="PR00252">
    <property type="entry name" value="NRIONCHANNEL"/>
</dbReference>